<organism evidence="3 4">
    <name type="scientific">Sphingobium jiangsuense</name>
    <dbReference type="NCBI Taxonomy" id="870476"/>
    <lineage>
        <taxon>Bacteria</taxon>
        <taxon>Pseudomonadati</taxon>
        <taxon>Pseudomonadota</taxon>
        <taxon>Alphaproteobacteria</taxon>
        <taxon>Sphingomonadales</taxon>
        <taxon>Sphingomonadaceae</taxon>
        <taxon>Sphingobium</taxon>
    </lineage>
</organism>
<accession>A0A7W6FQA2</accession>
<evidence type="ECO:0000313" key="4">
    <source>
        <dbReference type="Proteomes" id="UP000571950"/>
    </source>
</evidence>
<name>A0A7W6FQA2_9SPHN</name>
<sequence length="248" mass="27255">MRRGWTGLALALVAPLFLAHPVRAAEESPAGLYRAQAGPDAASHLLIGEDGRFGFELIAGALDLHAQGSWQREGDGRISLTTLPRPRAPELAVGGMTRRESEPLTVRVTLPGGRGVQGVDFRIGLETGETIEAYTQRDGWRNDPADRRRPLWIELEEPIHDIRLDRTAVPAGENDLHFILTPHDVGVMDFDRSPAEFDGERLTVHSPRGSMTFRRVERRPEVAQPEADEEAGTGAEAEPSPGDGRRIR</sequence>
<evidence type="ECO:0000256" key="2">
    <source>
        <dbReference type="SAM" id="SignalP"/>
    </source>
</evidence>
<feature type="chain" id="PRO_5031061498" evidence="2">
    <location>
        <begin position="25"/>
        <end position="248"/>
    </location>
</feature>
<feature type="compositionally biased region" description="Low complexity" evidence="1">
    <location>
        <begin position="232"/>
        <end position="242"/>
    </location>
</feature>
<comment type="caution">
    <text evidence="3">The sequence shown here is derived from an EMBL/GenBank/DDBJ whole genome shotgun (WGS) entry which is preliminary data.</text>
</comment>
<feature type="region of interest" description="Disordered" evidence="1">
    <location>
        <begin position="208"/>
        <end position="248"/>
    </location>
</feature>
<keyword evidence="2" id="KW-0732">Signal</keyword>
<protein>
    <submittedName>
        <fullName evidence="3">Uncharacterized protein</fullName>
    </submittedName>
</protein>
<dbReference type="Proteomes" id="UP000571950">
    <property type="component" value="Unassembled WGS sequence"/>
</dbReference>
<dbReference type="RefSeq" id="WP_188071989.1">
    <property type="nucleotide sequence ID" value="NZ_BSPS01000090.1"/>
</dbReference>
<evidence type="ECO:0000256" key="1">
    <source>
        <dbReference type="SAM" id="MobiDB-lite"/>
    </source>
</evidence>
<dbReference type="EMBL" id="JACIDT010000007">
    <property type="protein sequence ID" value="MBB3926472.1"/>
    <property type="molecule type" value="Genomic_DNA"/>
</dbReference>
<evidence type="ECO:0000313" key="3">
    <source>
        <dbReference type="EMBL" id="MBB3926472.1"/>
    </source>
</evidence>
<proteinExistence type="predicted"/>
<dbReference type="AlphaFoldDB" id="A0A7W6FQA2"/>
<reference evidence="3 4" key="1">
    <citation type="submission" date="2020-08" db="EMBL/GenBank/DDBJ databases">
        <title>Genomic Encyclopedia of Type Strains, Phase IV (KMG-IV): sequencing the most valuable type-strain genomes for metagenomic binning, comparative biology and taxonomic classification.</title>
        <authorList>
            <person name="Goeker M."/>
        </authorList>
    </citation>
    <scope>NUCLEOTIDE SEQUENCE [LARGE SCALE GENOMIC DNA]</scope>
    <source>
        <strain evidence="3 4">DSM 26189</strain>
    </source>
</reference>
<keyword evidence="4" id="KW-1185">Reference proteome</keyword>
<gene>
    <name evidence="3" type="ORF">GGR43_002192</name>
</gene>
<feature type="signal peptide" evidence="2">
    <location>
        <begin position="1"/>
        <end position="24"/>
    </location>
</feature>